<keyword evidence="1" id="KW-0175">Coiled coil</keyword>
<dbReference type="EMBL" id="DS469608">
    <property type="protein sequence ID" value="EDO39341.1"/>
    <property type="molecule type" value="Genomic_DNA"/>
</dbReference>
<feature type="non-terminal residue" evidence="3">
    <location>
        <position position="1"/>
    </location>
</feature>
<reference evidence="3 4" key="1">
    <citation type="journal article" date="2007" name="Science">
        <title>Sea anemone genome reveals ancestral eumetazoan gene repertoire and genomic organization.</title>
        <authorList>
            <person name="Putnam N.H."/>
            <person name="Srivastava M."/>
            <person name="Hellsten U."/>
            <person name="Dirks B."/>
            <person name="Chapman J."/>
            <person name="Salamov A."/>
            <person name="Terry A."/>
            <person name="Shapiro H."/>
            <person name="Lindquist E."/>
            <person name="Kapitonov V.V."/>
            <person name="Jurka J."/>
            <person name="Genikhovich G."/>
            <person name="Grigoriev I.V."/>
            <person name="Lucas S.M."/>
            <person name="Steele R.E."/>
            <person name="Finnerty J.R."/>
            <person name="Technau U."/>
            <person name="Martindale M.Q."/>
            <person name="Rokhsar D.S."/>
        </authorList>
    </citation>
    <scope>NUCLEOTIDE SEQUENCE [LARGE SCALE GENOMIC DNA]</scope>
    <source>
        <strain evidence="4">CH2 X CH6</strain>
    </source>
</reference>
<dbReference type="PANTHER" id="PTHR47236">
    <property type="entry name" value="GENE, 32742-RELATED-RELATED"/>
    <property type="match status" value="1"/>
</dbReference>
<feature type="coiled-coil region" evidence="1">
    <location>
        <begin position="20"/>
        <end position="75"/>
    </location>
</feature>
<feature type="region of interest" description="Disordered" evidence="2">
    <location>
        <begin position="431"/>
        <end position="473"/>
    </location>
</feature>
<feature type="non-terminal residue" evidence="3">
    <location>
        <position position="1026"/>
    </location>
</feature>
<keyword evidence="4" id="KW-1185">Reference proteome</keyword>
<evidence type="ECO:0000256" key="1">
    <source>
        <dbReference type="SAM" id="Coils"/>
    </source>
</evidence>
<gene>
    <name evidence="3" type="ORF">NEMVEDRAFT_v1g110773</name>
</gene>
<name>A7SAB2_NEMVE</name>
<feature type="region of interest" description="Disordered" evidence="2">
    <location>
        <begin position="856"/>
        <end position="887"/>
    </location>
</feature>
<dbReference type="Proteomes" id="UP000001593">
    <property type="component" value="Unassembled WGS sequence"/>
</dbReference>
<dbReference type="eggNOG" id="ENOG502QQ7K">
    <property type="taxonomic scope" value="Eukaryota"/>
</dbReference>
<proteinExistence type="predicted"/>
<protein>
    <submittedName>
        <fullName evidence="3">Uncharacterized protein</fullName>
    </submittedName>
</protein>
<dbReference type="HOGENOM" id="CLU_290422_0_0_1"/>
<dbReference type="PANTHER" id="PTHR47236:SF4">
    <property type="entry name" value="GENE 9195-RELATED"/>
    <property type="match status" value="1"/>
</dbReference>
<feature type="compositionally biased region" description="Basic and acidic residues" evidence="2">
    <location>
        <begin position="194"/>
        <end position="204"/>
    </location>
</feature>
<organism evidence="3 4">
    <name type="scientific">Nematostella vectensis</name>
    <name type="common">Starlet sea anemone</name>
    <dbReference type="NCBI Taxonomy" id="45351"/>
    <lineage>
        <taxon>Eukaryota</taxon>
        <taxon>Metazoa</taxon>
        <taxon>Cnidaria</taxon>
        <taxon>Anthozoa</taxon>
        <taxon>Hexacorallia</taxon>
        <taxon>Actiniaria</taxon>
        <taxon>Edwardsiidae</taxon>
        <taxon>Nematostella</taxon>
    </lineage>
</organism>
<feature type="compositionally biased region" description="Basic and acidic residues" evidence="2">
    <location>
        <begin position="221"/>
        <end position="241"/>
    </location>
</feature>
<feature type="compositionally biased region" description="Basic and acidic residues" evidence="2">
    <location>
        <begin position="454"/>
        <end position="473"/>
    </location>
</feature>
<dbReference type="OMA" id="NTRIMAT"/>
<dbReference type="AlphaFoldDB" id="A7SAB2"/>
<evidence type="ECO:0000313" key="3">
    <source>
        <dbReference type="EMBL" id="EDO39341.1"/>
    </source>
</evidence>
<feature type="compositionally biased region" description="Basic and acidic residues" evidence="2">
    <location>
        <begin position="431"/>
        <end position="445"/>
    </location>
</feature>
<dbReference type="STRING" id="45351.A7SAB2"/>
<feature type="coiled-coil region" evidence="1">
    <location>
        <begin position="299"/>
        <end position="334"/>
    </location>
</feature>
<dbReference type="PhylomeDB" id="A7SAB2"/>
<evidence type="ECO:0000313" key="4">
    <source>
        <dbReference type="Proteomes" id="UP000001593"/>
    </source>
</evidence>
<accession>A7SAB2</accession>
<dbReference type="InParanoid" id="A7SAB2"/>
<feature type="coiled-coil region" evidence="1">
    <location>
        <begin position="109"/>
        <end position="151"/>
    </location>
</feature>
<sequence length="1026" mass="118244">LSLQLTKDNNLDAVLQQQIMDQFRKDNELLQEQLEQRKNKSLMDTKAKLAARLARRQEEARRKTEEDSAKRILEEQSLALAANKPKDADHVVVPEVIIPRETPEEQALKKEQERVIQEMKVRHAEEAQRLKEKLERELKTDEEAAMQMKTADQERSLRELKDRHAAELSARGNNMSPEELQQLLAQHQQEVDDAMEKLDADRSRQQSSLQQKLAEKRRKKLEAQKRKQEREMTREVMEQKKELQDIRTEHVKEAEKQAMIEGIRENGVEAAEFVIRKVLDKRQGQELKDLERMYMEERRVAVDEALAKMEDRHAQQQEELRLQDKQELEALESERLSPEELQQRRAQLLNQQQLRRSAMDKKHSEERRKIQQGALTDWEVRFARAKLELKEKHYKEYADCLNQLTPEQAEEHRKSVEKAMAAARELEEVKKKLDEQRAENEDKLRQQNQEFEEEQRRQIEKLGKQGASKEDQDAILKEHSKDLAKLMNKMDADRMRMQSSLEERLKKKREAKRNAKMTEAEEVLALQESIQVDNLVAQTIESEAPLPPKPVVQAMPESYRLAAPIAEGELTNLLMSSPLYQKLDSIKSLLRSGAGKGAPGEGYIDIKDDTLYGGDDDLVPVDLNTLSGRAFVVYKFGSFIVDLLAVHCHHLPVTLLLAQKLPPNAHLERNAYRNSFFYDAHNRILYLRTERMDNVGEFVVVLVHCLAHVAAGDLRDDSSPAFLKEFHRCLAVVCDDLFFSRYRRSSALSHTLASLSPEVDVESASKELLEAVFGDAHVEADKANVVEELLDLKLLRGANKEGVHFTQEGIKERLAKYSSFSLSSNVLSYLGNVEERISNARLQGSEEYIDKRLQELSGPKAKDRPMSRYAQSRGGLMREPTSRQMSRTMAVSRTATSLPLSGKKQQQQGVKDEDLYKTFLEVQVDDVQDKVDNLDEEFARLSHQALDADTNIRDLEHEMMAQMDLIRDSAESSPEHAQHRRLIRETASKLTSAKSHRDSLALQKANCLQRLELFKKQLEEKSSQLE</sequence>
<feature type="coiled-coil region" evidence="1">
    <location>
        <begin position="917"/>
        <end position="944"/>
    </location>
</feature>
<feature type="compositionally biased region" description="Basic and acidic residues" evidence="2">
    <location>
        <begin position="856"/>
        <end position="866"/>
    </location>
</feature>
<feature type="region of interest" description="Disordered" evidence="2">
    <location>
        <begin position="186"/>
        <end position="241"/>
    </location>
</feature>
<evidence type="ECO:0000256" key="2">
    <source>
        <dbReference type="SAM" id="MobiDB-lite"/>
    </source>
</evidence>